<protein>
    <recommendedName>
        <fullName evidence="2">Secreted periplasmic Zn-dependent protease</fullName>
    </recommendedName>
</protein>
<dbReference type="AlphaFoldDB" id="A0A075G9U1"/>
<accession>A0A075G9U1</accession>
<reference evidence="1" key="1">
    <citation type="journal article" date="2014" name="Genome Biol. Evol.">
        <title>Pangenome evidence for extensive interdomain horizontal transfer affecting lineage core and shell genes in uncultured planktonic thaumarchaeota and euryarchaeota.</title>
        <authorList>
            <person name="Deschamps P."/>
            <person name="Zivanovic Y."/>
            <person name="Moreira D."/>
            <person name="Rodriguez-Valera F."/>
            <person name="Lopez-Garcia P."/>
        </authorList>
    </citation>
    <scope>NUCLEOTIDE SEQUENCE</scope>
</reference>
<dbReference type="EMBL" id="KF900535">
    <property type="protein sequence ID" value="AIE98447.1"/>
    <property type="molecule type" value="Genomic_DNA"/>
</dbReference>
<name>A0A075G9U1_9ARCH</name>
<evidence type="ECO:0008006" key="2">
    <source>
        <dbReference type="Google" id="ProtNLM"/>
    </source>
</evidence>
<evidence type="ECO:0000313" key="1">
    <source>
        <dbReference type="EMBL" id="AIE98447.1"/>
    </source>
</evidence>
<proteinExistence type="predicted"/>
<sequence>MRIPLLTILVVSLIGIFALLPSTFAEDDTSDQQNTEFTIPSWVKNIAGYWYDDKIPEHQFLGVVKYLIEKGIIILPSTYTEDVHSNEIPAWVKNNAGWWVNDKIDDQTFVNGIQYLVKIGLIEIYGCSEVSSGDVECSTGGGGGDY</sequence>
<organism evidence="1">
    <name type="scientific">uncultured marine thaumarchaeote KM3_05_H01</name>
    <dbReference type="NCBI Taxonomy" id="1455971"/>
    <lineage>
        <taxon>Archaea</taxon>
        <taxon>Nitrososphaerota</taxon>
        <taxon>environmental samples</taxon>
    </lineage>
</organism>